<feature type="compositionally biased region" description="Acidic residues" evidence="1">
    <location>
        <begin position="596"/>
        <end position="612"/>
    </location>
</feature>
<feature type="compositionally biased region" description="Basic residues" evidence="1">
    <location>
        <begin position="468"/>
        <end position="493"/>
    </location>
</feature>
<dbReference type="InterPro" id="IPR025451">
    <property type="entry name" value="DUF4211"/>
</dbReference>
<keyword evidence="4" id="KW-1185">Reference proteome</keyword>
<reference evidence="4" key="1">
    <citation type="submission" date="2016-09" db="EMBL/GenBank/DDBJ databases">
        <authorList>
            <person name="Jeantristanb JTB J.-T."/>
            <person name="Ricardo R."/>
        </authorList>
    </citation>
    <scope>NUCLEOTIDE SEQUENCE [LARGE SCALE GENOMIC DNA]</scope>
</reference>
<organism evidence="3 4">
    <name type="scientific">Microbotryum intermedium</name>
    <dbReference type="NCBI Taxonomy" id="269621"/>
    <lineage>
        <taxon>Eukaryota</taxon>
        <taxon>Fungi</taxon>
        <taxon>Dikarya</taxon>
        <taxon>Basidiomycota</taxon>
        <taxon>Pucciniomycotina</taxon>
        <taxon>Microbotryomycetes</taxon>
        <taxon>Microbotryales</taxon>
        <taxon>Microbotryaceae</taxon>
        <taxon>Microbotryum</taxon>
    </lineage>
</organism>
<feature type="domain" description="DUF4211" evidence="2">
    <location>
        <begin position="630"/>
        <end position="768"/>
    </location>
</feature>
<feature type="region of interest" description="Disordered" evidence="1">
    <location>
        <begin position="84"/>
        <end position="142"/>
    </location>
</feature>
<proteinExistence type="predicted"/>
<dbReference type="PANTHER" id="PTHR35711:SF1">
    <property type="entry name" value="ECTODERMAL, ISOFORM F"/>
    <property type="match status" value="1"/>
</dbReference>
<feature type="compositionally biased region" description="Acidic residues" evidence="1">
    <location>
        <begin position="278"/>
        <end position="289"/>
    </location>
</feature>
<feature type="compositionally biased region" description="Polar residues" evidence="1">
    <location>
        <begin position="52"/>
        <end position="61"/>
    </location>
</feature>
<dbReference type="PANTHER" id="PTHR35711">
    <property type="entry name" value="EXPRESSED PROTEIN"/>
    <property type="match status" value="1"/>
</dbReference>
<evidence type="ECO:0000259" key="2">
    <source>
        <dbReference type="Pfam" id="PF13926"/>
    </source>
</evidence>
<accession>A0A238FG63</accession>
<feature type="region of interest" description="Disordered" evidence="1">
    <location>
        <begin position="233"/>
        <end position="624"/>
    </location>
</feature>
<name>A0A238FG63_9BASI</name>
<feature type="compositionally biased region" description="Polar residues" evidence="1">
    <location>
        <begin position="1"/>
        <end position="11"/>
    </location>
</feature>
<feature type="compositionally biased region" description="Basic and acidic residues" evidence="1">
    <location>
        <begin position="434"/>
        <end position="447"/>
    </location>
</feature>
<feature type="compositionally biased region" description="Acidic residues" evidence="1">
    <location>
        <begin position="522"/>
        <end position="534"/>
    </location>
</feature>
<dbReference type="EMBL" id="FMSP01000008">
    <property type="protein sequence ID" value="SCV72185.1"/>
    <property type="molecule type" value="Genomic_DNA"/>
</dbReference>
<feature type="compositionally biased region" description="Acidic residues" evidence="1">
    <location>
        <begin position="343"/>
        <end position="352"/>
    </location>
</feature>
<feature type="region of interest" description="Disordered" evidence="1">
    <location>
        <begin position="180"/>
        <end position="213"/>
    </location>
</feature>
<protein>
    <submittedName>
        <fullName evidence="3">BQ2448_4879 protein</fullName>
    </submittedName>
</protein>
<sequence>MGGPHQQTHLNIQDDHSLSYTAPTQRRDLSPTHNGVAGPGSSRLVEPFGTPINPSTQTGRQIASRAVYRDTRGVVDGADLVAARTADSVSSSRSDDEGPTLLQADHSGSESHDKNGKDVEKSRKKGKSRAEVSHDSDGHFDSQSAAHVSRVFVARLGFNFEQAPQSNPNPKRRIRVIESSDDEDESHQSPPPSTKIRPPTSPSKANLAAEGRERLRSTSLFDCVLVDNSRLLSPTKRAGPSSLSSSPMKVPRLVTLSPSKNGPVETLVLSSSGSGTENPDDDDMNEEEDDRSRSRPNREMYLFDSEAEEASDSSSGRSEAVLKSRPTPKDSNKKTVVRSDSDTQSETEEEDGLPLHSNLASSTRRAQPKVTPSSRKRRLSTTSSDISGDSVGHRRSITSVARPRKRKASQPSSTTSRRRRRSSPTTPALKRKSVKEVARKQERKRSDDEESENESDEAFIVDDERVRSTSRKPKKKTDRGFSKKKKKKAKRASKQSPISSSGSDSHSQSDDNGSDQHHDDETNSEDEDDLELSGEETLLPDDARRGSSKISKFAQLRAERERKRYENVRRKRMVIDSDNDEPASTHHAPRSYLGASDEEIEDADGDTNGDENESTHGDQTTDLDADVPGFIVEEDEDDQSETDRALVEDIRRRTIGKSQGPMYYFKAFLSWIVRSIIAPDIDWLADEEMLEAHNKVHEIYQDHLNSLLGSSAWTPVFRAAIKTRPIFVLHEIDDALRATPCDACVMGRHRASIFRAELSGEAYDQRSLAPLTRKGRKKLLHQLALEDDNHNASALKLLVNPEQMLDFNLGKFCASRSHTYHELHHRPFSAKLELETALRGVRRKVEVVEAGKGRSERQRKDEWERRIGREAERCVQVLEEQKVTTRLTLGWDVSRKLAKSMQDELSTATRLFATSG</sequence>
<feature type="compositionally biased region" description="Basic and acidic residues" evidence="1">
    <location>
        <begin position="557"/>
        <end position="568"/>
    </location>
</feature>
<feature type="region of interest" description="Disordered" evidence="1">
    <location>
        <begin position="1"/>
        <end position="71"/>
    </location>
</feature>
<dbReference type="Proteomes" id="UP000198372">
    <property type="component" value="Unassembled WGS sequence"/>
</dbReference>
<evidence type="ECO:0000313" key="3">
    <source>
        <dbReference type="EMBL" id="SCV72185.1"/>
    </source>
</evidence>
<feature type="compositionally biased region" description="Basic and acidic residues" evidence="1">
    <location>
        <begin position="128"/>
        <end position="140"/>
    </location>
</feature>
<dbReference type="AlphaFoldDB" id="A0A238FG63"/>
<dbReference type="Pfam" id="PF13926">
    <property type="entry name" value="DUF4211"/>
    <property type="match status" value="1"/>
</dbReference>
<evidence type="ECO:0000313" key="4">
    <source>
        <dbReference type="Proteomes" id="UP000198372"/>
    </source>
</evidence>
<dbReference type="OrthoDB" id="21499at2759"/>
<gene>
    <name evidence="3" type="ORF">BQ2448_4879</name>
</gene>
<evidence type="ECO:0000256" key="1">
    <source>
        <dbReference type="SAM" id="MobiDB-lite"/>
    </source>
</evidence>
<feature type="compositionally biased region" description="Basic and acidic residues" evidence="1">
    <location>
        <begin position="107"/>
        <end position="121"/>
    </location>
</feature>
<feature type="compositionally biased region" description="Basic and acidic residues" evidence="1">
    <location>
        <begin position="327"/>
        <end position="341"/>
    </location>
</feature>
<feature type="compositionally biased region" description="Acidic residues" evidence="1">
    <location>
        <begin position="448"/>
        <end position="461"/>
    </location>
</feature>